<feature type="region of interest" description="Disordered" evidence="1">
    <location>
        <begin position="1"/>
        <end position="21"/>
    </location>
</feature>
<dbReference type="EMBL" id="MU005777">
    <property type="protein sequence ID" value="KAF2705946.1"/>
    <property type="molecule type" value="Genomic_DNA"/>
</dbReference>
<dbReference type="SUPFAM" id="SSF89372">
    <property type="entry name" value="Fucose-specific lectin"/>
    <property type="match status" value="1"/>
</dbReference>
<gene>
    <name evidence="3" type="ORF">K504DRAFT_87030</name>
</gene>
<evidence type="ECO:0000313" key="3">
    <source>
        <dbReference type="EMBL" id="KAF2705946.1"/>
    </source>
</evidence>
<dbReference type="Proteomes" id="UP000799428">
    <property type="component" value="Unassembled WGS sequence"/>
</dbReference>
<evidence type="ECO:0000313" key="4">
    <source>
        <dbReference type="Proteomes" id="UP000799428"/>
    </source>
</evidence>
<feature type="region of interest" description="Disordered" evidence="1">
    <location>
        <begin position="132"/>
        <end position="154"/>
    </location>
</feature>
<sequence length="248" mass="26567">MYRSHEVLPTVPATAPMNTKTGLDPDYTGPVPTMQPKAIAHQDRSDTEKQVVYESQLQVAYEPVAHISMDERYGGLEINPAESRDAISSKKRLLGGNSPRRRKLIILAIGGISVVLIAIIIAVVVAVTTTRKQNGSGGVEPSTSPVPTPSQPSGIPVPKIMAANSSLAAAGWALDTGKGTFSLRVIFQDPNGWLQARTYDSSKSTWANLTNITQAKLGSPLTLTRFDLSIYGGVQARTHDMISMRASS</sequence>
<organism evidence="3 4">
    <name type="scientific">Pleomassaria siparia CBS 279.74</name>
    <dbReference type="NCBI Taxonomy" id="1314801"/>
    <lineage>
        <taxon>Eukaryota</taxon>
        <taxon>Fungi</taxon>
        <taxon>Dikarya</taxon>
        <taxon>Ascomycota</taxon>
        <taxon>Pezizomycotina</taxon>
        <taxon>Dothideomycetes</taxon>
        <taxon>Pleosporomycetidae</taxon>
        <taxon>Pleosporales</taxon>
        <taxon>Pleomassariaceae</taxon>
        <taxon>Pleomassaria</taxon>
    </lineage>
</organism>
<keyword evidence="2" id="KW-0812">Transmembrane</keyword>
<evidence type="ECO:0000256" key="2">
    <source>
        <dbReference type="SAM" id="Phobius"/>
    </source>
</evidence>
<proteinExistence type="predicted"/>
<keyword evidence="2" id="KW-0472">Membrane</keyword>
<dbReference type="Gene3D" id="2.120.10.70">
    <property type="entry name" value="Fucose-specific lectin"/>
    <property type="match status" value="1"/>
</dbReference>
<protein>
    <submittedName>
        <fullName evidence="3">Uncharacterized protein</fullName>
    </submittedName>
</protein>
<accession>A0A6G1JZA6</accession>
<keyword evidence="4" id="KW-1185">Reference proteome</keyword>
<dbReference type="AlphaFoldDB" id="A0A6G1JZA6"/>
<reference evidence="3" key="1">
    <citation type="journal article" date="2020" name="Stud. Mycol.">
        <title>101 Dothideomycetes genomes: a test case for predicting lifestyles and emergence of pathogens.</title>
        <authorList>
            <person name="Haridas S."/>
            <person name="Albert R."/>
            <person name="Binder M."/>
            <person name="Bloem J."/>
            <person name="Labutti K."/>
            <person name="Salamov A."/>
            <person name="Andreopoulos B."/>
            <person name="Baker S."/>
            <person name="Barry K."/>
            <person name="Bills G."/>
            <person name="Bluhm B."/>
            <person name="Cannon C."/>
            <person name="Castanera R."/>
            <person name="Culley D."/>
            <person name="Daum C."/>
            <person name="Ezra D."/>
            <person name="Gonzalez J."/>
            <person name="Henrissat B."/>
            <person name="Kuo A."/>
            <person name="Liang C."/>
            <person name="Lipzen A."/>
            <person name="Lutzoni F."/>
            <person name="Magnuson J."/>
            <person name="Mondo S."/>
            <person name="Nolan M."/>
            <person name="Ohm R."/>
            <person name="Pangilinan J."/>
            <person name="Park H.-J."/>
            <person name="Ramirez L."/>
            <person name="Alfaro M."/>
            <person name="Sun H."/>
            <person name="Tritt A."/>
            <person name="Yoshinaga Y."/>
            <person name="Zwiers L.-H."/>
            <person name="Turgeon B."/>
            <person name="Goodwin S."/>
            <person name="Spatafora J."/>
            <person name="Crous P."/>
            <person name="Grigoriev I."/>
        </authorList>
    </citation>
    <scope>NUCLEOTIDE SEQUENCE</scope>
    <source>
        <strain evidence="3">CBS 279.74</strain>
    </source>
</reference>
<evidence type="ECO:0000256" key="1">
    <source>
        <dbReference type="SAM" id="MobiDB-lite"/>
    </source>
</evidence>
<name>A0A6G1JZA6_9PLEO</name>
<keyword evidence="2" id="KW-1133">Transmembrane helix</keyword>
<feature type="transmembrane region" description="Helical" evidence="2">
    <location>
        <begin position="104"/>
        <end position="127"/>
    </location>
</feature>